<accession>A0A9W6U2L5</accession>
<evidence type="ECO:0000313" key="1">
    <source>
        <dbReference type="EMBL" id="GMF24734.1"/>
    </source>
</evidence>
<proteinExistence type="predicted"/>
<dbReference type="Proteomes" id="UP001165121">
    <property type="component" value="Unassembled WGS sequence"/>
</dbReference>
<evidence type="ECO:0000313" key="2">
    <source>
        <dbReference type="Proteomes" id="UP001165121"/>
    </source>
</evidence>
<dbReference type="EMBL" id="BSXT01000336">
    <property type="protein sequence ID" value="GMF24734.1"/>
    <property type="molecule type" value="Genomic_DNA"/>
</dbReference>
<sequence>METQPRDSIERALRSYFASDCSALDAESPAQFRAQMLHHDEVTDLSEPVTVDQVLTSVSACPYVHQLAVTINAWYETGRNPLSLSSDVTDMSNPVLEGVTPEHSSRDRVLAVSTDAIHAFVATVSSENKDGVRAATASLVDQLGGARGILTLLGFQQTVGSRDVAPLTLDQCLAAFGERHTPTEPLTVGARAFSKHCARSSSGWWGEMKGNDAAKNARAERKVRELLAAATWKNVHSLPHAHATMEIRNALGYGARWDAETAAFRGFLEPPMANGHEIKWRH</sequence>
<dbReference type="OrthoDB" id="112749at2759"/>
<reference evidence="1" key="1">
    <citation type="submission" date="2023-04" db="EMBL/GenBank/DDBJ databases">
        <title>Phytophthora fragariaefolia NBRC 109709.</title>
        <authorList>
            <person name="Ichikawa N."/>
            <person name="Sato H."/>
            <person name="Tonouchi N."/>
        </authorList>
    </citation>
    <scope>NUCLEOTIDE SEQUENCE</scope>
    <source>
        <strain evidence="1">NBRC 109709</strain>
    </source>
</reference>
<dbReference type="PANTHER" id="PTHR34204">
    <property type="entry name" value="RNA-BINDING ASCH DOMAIN PROTEIN"/>
    <property type="match status" value="1"/>
</dbReference>
<keyword evidence="2" id="KW-1185">Reference proteome</keyword>
<comment type="caution">
    <text evidence="1">The sequence shown here is derived from an EMBL/GenBank/DDBJ whole genome shotgun (WGS) entry which is preliminary data.</text>
</comment>
<organism evidence="1 2">
    <name type="scientific">Phytophthora fragariaefolia</name>
    <dbReference type="NCBI Taxonomy" id="1490495"/>
    <lineage>
        <taxon>Eukaryota</taxon>
        <taxon>Sar</taxon>
        <taxon>Stramenopiles</taxon>
        <taxon>Oomycota</taxon>
        <taxon>Peronosporomycetes</taxon>
        <taxon>Peronosporales</taxon>
        <taxon>Peronosporaceae</taxon>
        <taxon>Phytophthora</taxon>
    </lineage>
</organism>
<protein>
    <submittedName>
        <fullName evidence="1">Unnamed protein product</fullName>
    </submittedName>
</protein>
<dbReference type="PANTHER" id="PTHR34204:SF2">
    <property type="entry name" value="RNA-BINDING ASCH DOMAIN PROTEIN"/>
    <property type="match status" value="1"/>
</dbReference>
<dbReference type="AlphaFoldDB" id="A0A9W6U2L5"/>
<name>A0A9W6U2L5_9STRA</name>
<gene>
    <name evidence="1" type="ORF">Pfra01_000423600</name>
</gene>